<organism evidence="2 3">
    <name type="scientific">Limosilactobacillus fermentum</name>
    <name type="common">Lactobacillus fermentum</name>
    <dbReference type="NCBI Taxonomy" id="1613"/>
    <lineage>
        <taxon>Bacteria</taxon>
        <taxon>Bacillati</taxon>
        <taxon>Bacillota</taxon>
        <taxon>Bacilli</taxon>
        <taxon>Lactobacillales</taxon>
        <taxon>Lactobacillaceae</taxon>
        <taxon>Limosilactobacillus</taxon>
    </lineage>
</organism>
<evidence type="ECO:0000313" key="2">
    <source>
        <dbReference type="EMBL" id="GIC72962.1"/>
    </source>
</evidence>
<feature type="coiled-coil region" evidence="1">
    <location>
        <begin position="6"/>
        <end position="50"/>
    </location>
</feature>
<evidence type="ECO:0000313" key="3">
    <source>
        <dbReference type="Proteomes" id="UP000653631"/>
    </source>
</evidence>
<reference evidence="2 3" key="1">
    <citation type="submission" date="2021-01" db="EMBL/GenBank/DDBJ databases">
        <title>Development of a method for detection of lactic acid bacteria that cause putrefactive shochu mash.</title>
        <authorList>
            <person name="Takashita H."/>
            <person name="Fujihara E."/>
            <person name="Takayama K."/>
            <person name="Yamamoto H."/>
            <person name="Mizutani M."/>
            <person name="Kajiwara Y."/>
        </authorList>
    </citation>
    <scope>NUCLEOTIDE SEQUENCE [LARGE SCALE GENOMIC DNA]</scope>
    <source>
        <strain evidence="2 3">01-B1</strain>
    </source>
</reference>
<sequence length="82" mass="9819">MSINTIELLNQQLAIKDKQIKDKDEQLKSMQKLLDQSQQLQLMAERKIEEFKVITSKQSKHDKPVLNNANDLKQKNAWWHFW</sequence>
<name>A0ABD0APN4_LIMFE</name>
<dbReference type="Proteomes" id="UP000653631">
    <property type="component" value="Unassembled WGS sequence"/>
</dbReference>
<protein>
    <recommendedName>
        <fullName evidence="4">DUF536 domain-containing protein</fullName>
    </recommendedName>
</protein>
<dbReference type="AlphaFoldDB" id="A0ABD0APN4"/>
<gene>
    <name evidence="2" type="ORF">LF01B1_19770</name>
</gene>
<dbReference type="EMBL" id="BOLH01000030">
    <property type="protein sequence ID" value="GIC72962.1"/>
    <property type="molecule type" value="Genomic_DNA"/>
</dbReference>
<proteinExistence type="predicted"/>
<accession>A0ABD0APN4</accession>
<keyword evidence="1" id="KW-0175">Coiled coil</keyword>
<comment type="caution">
    <text evidence="2">The sequence shown here is derived from an EMBL/GenBank/DDBJ whole genome shotgun (WGS) entry which is preliminary data.</text>
</comment>
<evidence type="ECO:0008006" key="4">
    <source>
        <dbReference type="Google" id="ProtNLM"/>
    </source>
</evidence>
<evidence type="ECO:0000256" key="1">
    <source>
        <dbReference type="SAM" id="Coils"/>
    </source>
</evidence>